<dbReference type="Proteomes" id="UP000008064">
    <property type="component" value="Unassembled WGS sequence"/>
</dbReference>
<dbReference type="EMBL" id="GL945429">
    <property type="protein sequence ID" value="EGO29557.1"/>
    <property type="molecule type" value="Genomic_DNA"/>
</dbReference>
<feature type="compositionally biased region" description="Low complexity" evidence="2">
    <location>
        <begin position="368"/>
        <end position="382"/>
    </location>
</feature>
<dbReference type="AlphaFoldDB" id="F8NJ73"/>
<dbReference type="RefSeq" id="XP_007313799.1">
    <property type="nucleotide sequence ID" value="XM_007313737.1"/>
</dbReference>
<gene>
    <name evidence="3" type="ORF">SERLADRAFT_433537</name>
</gene>
<feature type="compositionally biased region" description="Low complexity" evidence="2">
    <location>
        <begin position="496"/>
        <end position="509"/>
    </location>
</feature>
<feature type="region of interest" description="Disordered" evidence="2">
    <location>
        <begin position="270"/>
        <end position="459"/>
    </location>
</feature>
<feature type="coiled-coil region" evidence="1">
    <location>
        <begin position="46"/>
        <end position="98"/>
    </location>
</feature>
<feature type="region of interest" description="Disordered" evidence="2">
    <location>
        <begin position="471"/>
        <end position="562"/>
    </location>
</feature>
<evidence type="ECO:0000256" key="2">
    <source>
        <dbReference type="SAM" id="MobiDB-lite"/>
    </source>
</evidence>
<feature type="compositionally biased region" description="Polar residues" evidence="2">
    <location>
        <begin position="278"/>
        <end position="306"/>
    </location>
</feature>
<feature type="region of interest" description="Disordered" evidence="2">
    <location>
        <begin position="1"/>
        <end position="28"/>
    </location>
</feature>
<keyword evidence="1" id="KW-0175">Coiled coil</keyword>
<feature type="compositionally biased region" description="Polar residues" evidence="2">
    <location>
        <begin position="1"/>
        <end position="19"/>
    </location>
</feature>
<proteinExistence type="predicted"/>
<accession>F8NJ73</accession>
<dbReference type="GeneID" id="18814208"/>
<sequence>MSQSQPRPESRPQLSSTHNAGPPSNAIHKGADLIVALIQDERQRISEDSRRAYAELERRHIELRNQSNYTFEQSGRRKAELEAEVQRLNGDAVNAAQTARQALSERGEALRISTQAKNDLVQLAQVLDQFGIIARSGAHDSFDVTLDDRWSSLLREGRKQDEIGESKGVESSTDGKLGIVKEEDFGPPPSSQTAPLGFLQELKRNIERDQKTIGALREEISLLQEEKGTIKIVTDRAIEEANAVVQLRDTEVKELQAQLTASREEIERLKSMPPPKPTTTQREVQTMSTPTTQKPQLSMTSLSAMSISRAEKHKEADIQGVTPTTHLNKELAPPTLKIGKKLAVKTSSLKRPNKDADDIKASKKARTSLDSKSTPSSLSISSKADDDSRPKGNNQTNISLSRRGGKGTYQIFTPQTSPSPEPQPQPGSGVNYDGDSQTTETSGNQTKPGSSSTTSPEDALVVFPFRKHLRESDFVKPRLISNPQSISERSDKKAESSSSKSQAGADSGKVSNSPSVKSTGTSSDKLQASSKSVNKTPTSLPNGAPTSLLSKIKFTKSNMGKG</sequence>
<dbReference type="KEGG" id="sla:SERLADRAFT_433537"/>
<protein>
    <submittedName>
        <fullName evidence="3">Uncharacterized protein</fullName>
    </submittedName>
</protein>
<evidence type="ECO:0000256" key="1">
    <source>
        <dbReference type="SAM" id="Coils"/>
    </source>
</evidence>
<name>F8NJ73_SERL9</name>
<feature type="compositionally biased region" description="Basic and acidic residues" evidence="2">
    <location>
        <begin position="352"/>
        <end position="361"/>
    </location>
</feature>
<dbReference type="HOGENOM" id="CLU_484982_0_0_1"/>
<feature type="compositionally biased region" description="Polar residues" evidence="2">
    <location>
        <begin position="391"/>
        <end position="400"/>
    </location>
</feature>
<feature type="compositionally biased region" description="Polar residues" evidence="2">
    <location>
        <begin position="510"/>
        <end position="562"/>
    </location>
</feature>
<organism>
    <name type="scientific">Serpula lacrymans var. lacrymans (strain S7.9)</name>
    <name type="common">Dry rot fungus</name>
    <dbReference type="NCBI Taxonomy" id="578457"/>
    <lineage>
        <taxon>Eukaryota</taxon>
        <taxon>Fungi</taxon>
        <taxon>Dikarya</taxon>
        <taxon>Basidiomycota</taxon>
        <taxon>Agaricomycotina</taxon>
        <taxon>Agaricomycetes</taxon>
        <taxon>Agaricomycetidae</taxon>
        <taxon>Boletales</taxon>
        <taxon>Coniophorineae</taxon>
        <taxon>Serpulaceae</taxon>
        <taxon>Serpula</taxon>
    </lineage>
</organism>
<feature type="compositionally biased region" description="Polar residues" evidence="2">
    <location>
        <begin position="434"/>
        <end position="456"/>
    </location>
</feature>
<evidence type="ECO:0000313" key="3">
    <source>
        <dbReference type="EMBL" id="EGO29557.1"/>
    </source>
</evidence>
<reference evidence="3" key="1">
    <citation type="submission" date="2011-04" db="EMBL/GenBank/DDBJ databases">
        <title>Evolution of plant cell wall degrading machinery underlies the functional diversity of forest fungi.</title>
        <authorList>
            <consortium name="US DOE Joint Genome Institute (JGI-PGF)"/>
            <person name="Eastwood D.C."/>
            <person name="Floudas D."/>
            <person name="Binder M."/>
            <person name="Majcherczyk A."/>
            <person name="Schneider P."/>
            <person name="Aerts A."/>
            <person name="Asiegbu F.O."/>
            <person name="Baker S.E."/>
            <person name="Barry K."/>
            <person name="Bendiksby M."/>
            <person name="Blumentritt M."/>
            <person name="Coutinho P.M."/>
            <person name="Cullen D."/>
            <person name="Cullen D."/>
            <person name="Gathman A."/>
            <person name="Goodell B."/>
            <person name="Henrissat B."/>
            <person name="Ihrmark K."/>
            <person name="Kauserud H."/>
            <person name="Kohler A."/>
            <person name="LaButti K."/>
            <person name="Lapidus A."/>
            <person name="Lavin J.L."/>
            <person name="Lee Y.-H."/>
            <person name="Lindquist E."/>
            <person name="Lilly W."/>
            <person name="Lucas S."/>
            <person name="Morin E."/>
            <person name="Murat C."/>
            <person name="Oguiza J.A."/>
            <person name="Park J."/>
            <person name="Pisabarro A.G."/>
            <person name="Riley R."/>
            <person name="Rosling A."/>
            <person name="Salamov A."/>
            <person name="Schmidt O."/>
            <person name="Schmutz J."/>
            <person name="Skrede I."/>
            <person name="Stenlid J."/>
            <person name="Wiebenga A."/>
            <person name="Xie X."/>
            <person name="Kues U."/>
            <person name="Hibbett D.S."/>
            <person name="Hoffmeister D."/>
            <person name="Hogberg N."/>
            <person name="Martin F."/>
            <person name="Grigoriev I.V."/>
            <person name="Watkinson S.C."/>
        </authorList>
    </citation>
    <scope>NUCLEOTIDE SEQUENCE</scope>
    <source>
        <strain evidence="3">S7.9</strain>
    </source>
</reference>